<keyword evidence="4 5" id="KW-0505">Motor protein</keyword>
<sequence length="425" mass="48826">MKEKINVYLRIKNSQSSEISPLWKIDENTVYHNIGENNYLEYSCFQSIYFDKTTNELYKACIRNIVMEFIKGINGTIFAYGQTGSGKTYTMLGTEADPGIIKLSLEEIFKEKQKFFIEISYLEIYNEKLIDLINSEQDLKLYSIDTLIISNLTRIEVGTLNQALEILDISENKRKTGKTEFNERSSRSHTIFQIYLHYKDQTSVLSLIDLAGSERASGSIERRKEGAFINKSLLALGNVINNLSKKTYTGFRDSKLTRILQPSLDGSSNVVALCMISPEKECFEESISTLKFSARLSKVELGNRHTRIKRLEPEKNKCKLCGAIIDEKSGIKKNTMDSPLDNSLSTEDDINYVSLEDDSILQESSDDDVKKEIELLTNRIKILEDMIKLMLYQNPSRKINEIFILEKNMFNLQYEILKKKSDNNK</sequence>
<comment type="caution">
    <text evidence="8">The sequence shown here is derived from an EMBL/GenBank/DDBJ whole genome shotgun (WGS) entry which is preliminary data.</text>
</comment>
<dbReference type="Pfam" id="PF00225">
    <property type="entry name" value="Kinesin"/>
    <property type="match status" value="1"/>
</dbReference>
<dbReference type="PANTHER" id="PTHR47968">
    <property type="entry name" value="CENTROMERE PROTEIN E"/>
    <property type="match status" value="1"/>
</dbReference>
<evidence type="ECO:0000259" key="7">
    <source>
        <dbReference type="PROSITE" id="PS50067"/>
    </source>
</evidence>
<dbReference type="EMBL" id="SBIQ01000088">
    <property type="protein sequence ID" value="KAF7683424.1"/>
    <property type="molecule type" value="Genomic_DNA"/>
</dbReference>
<accession>A0ABQ7HZ33</accession>
<dbReference type="SUPFAM" id="SSF52540">
    <property type="entry name" value="P-loop containing nucleoside triphosphate hydrolases"/>
    <property type="match status" value="1"/>
</dbReference>
<reference evidence="8 9" key="1">
    <citation type="submission" date="2019-01" db="EMBL/GenBank/DDBJ databases">
        <title>Genomes sequencing and comparative genomics of infectious freshwater microsporidia, Cucumispora dikerogammari and Thelohania contejeani.</title>
        <authorList>
            <person name="Cormier A."/>
            <person name="Giraud I."/>
            <person name="Wattier R."/>
            <person name="Teixeira M."/>
            <person name="Grandjean F."/>
            <person name="Rigaud T."/>
            <person name="Cordaux R."/>
        </authorList>
    </citation>
    <scope>NUCLEOTIDE SEQUENCE [LARGE SCALE GENOMIC DNA]</scope>
    <source>
        <strain evidence="8">T1</strain>
        <tissue evidence="8">Spores</tissue>
    </source>
</reference>
<feature type="domain" description="Kinesin motor" evidence="7">
    <location>
        <begin position="4"/>
        <end position="299"/>
    </location>
</feature>
<dbReference type="Proteomes" id="UP001516464">
    <property type="component" value="Unassembled WGS sequence"/>
</dbReference>
<gene>
    <name evidence="8" type="primary">KIN7N</name>
    <name evidence="8" type="ORF">TCON_1371</name>
</gene>
<evidence type="ECO:0000313" key="8">
    <source>
        <dbReference type="EMBL" id="KAF7683424.1"/>
    </source>
</evidence>
<comment type="similarity">
    <text evidence="5 6">Belongs to the TRAFAC class myosin-kinesin ATPase superfamily. Kinesin family.</text>
</comment>
<dbReference type="InterPro" id="IPR036961">
    <property type="entry name" value="Kinesin_motor_dom_sf"/>
</dbReference>
<evidence type="ECO:0000256" key="2">
    <source>
        <dbReference type="ARBA" id="ARBA00022840"/>
    </source>
</evidence>
<keyword evidence="1 5" id="KW-0547">Nucleotide-binding</keyword>
<dbReference type="PROSITE" id="PS00411">
    <property type="entry name" value="KINESIN_MOTOR_1"/>
    <property type="match status" value="1"/>
</dbReference>
<dbReference type="PANTHER" id="PTHR47968:SF75">
    <property type="entry name" value="CENTROMERE-ASSOCIATED PROTEIN E"/>
    <property type="match status" value="1"/>
</dbReference>
<keyword evidence="3" id="KW-0175">Coiled coil</keyword>
<evidence type="ECO:0000256" key="5">
    <source>
        <dbReference type="PROSITE-ProRule" id="PRU00283"/>
    </source>
</evidence>
<dbReference type="InterPro" id="IPR019821">
    <property type="entry name" value="Kinesin_motor_CS"/>
</dbReference>
<evidence type="ECO:0000313" key="9">
    <source>
        <dbReference type="Proteomes" id="UP001516464"/>
    </source>
</evidence>
<evidence type="ECO:0000256" key="1">
    <source>
        <dbReference type="ARBA" id="ARBA00022741"/>
    </source>
</evidence>
<feature type="binding site" evidence="5">
    <location>
        <begin position="81"/>
        <end position="88"/>
    </location>
    <ligand>
        <name>ATP</name>
        <dbReference type="ChEBI" id="CHEBI:30616"/>
    </ligand>
</feature>
<evidence type="ECO:0000256" key="3">
    <source>
        <dbReference type="ARBA" id="ARBA00023054"/>
    </source>
</evidence>
<dbReference type="InterPro" id="IPR001752">
    <property type="entry name" value="Kinesin_motor_dom"/>
</dbReference>
<dbReference type="InterPro" id="IPR027640">
    <property type="entry name" value="Kinesin-like_fam"/>
</dbReference>
<keyword evidence="9" id="KW-1185">Reference proteome</keyword>
<protein>
    <recommendedName>
        <fullName evidence="6">Kinesin-like protein</fullName>
    </recommendedName>
</protein>
<dbReference type="InterPro" id="IPR027417">
    <property type="entry name" value="P-loop_NTPase"/>
</dbReference>
<keyword evidence="6" id="KW-0493">Microtubule</keyword>
<keyword evidence="2 5" id="KW-0067">ATP-binding</keyword>
<dbReference type="Gene3D" id="3.40.850.10">
    <property type="entry name" value="Kinesin motor domain"/>
    <property type="match status" value="1"/>
</dbReference>
<evidence type="ECO:0000256" key="4">
    <source>
        <dbReference type="ARBA" id="ARBA00023175"/>
    </source>
</evidence>
<dbReference type="SMART" id="SM00129">
    <property type="entry name" value="KISc"/>
    <property type="match status" value="1"/>
</dbReference>
<organism evidence="8 9">
    <name type="scientific">Astathelohania contejeani</name>
    <dbReference type="NCBI Taxonomy" id="164912"/>
    <lineage>
        <taxon>Eukaryota</taxon>
        <taxon>Fungi</taxon>
        <taxon>Fungi incertae sedis</taxon>
        <taxon>Microsporidia</taxon>
        <taxon>Astathelohaniidae</taxon>
        <taxon>Astathelohania</taxon>
    </lineage>
</organism>
<proteinExistence type="inferred from homology"/>
<name>A0ABQ7HZ33_9MICR</name>
<evidence type="ECO:0000256" key="6">
    <source>
        <dbReference type="RuleBase" id="RU000394"/>
    </source>
</evidence>
<dbReference type="PROSITE" id="PS50067">
    <property type="entry name" value="KINESIN_MOTOR_2"/>
    <property type="match status" value="1"/>
</dbReference>
<dbReference type="PRINTS" id="PR00380">
    <property type="entry name" value="KINESINHEAVY"/>
</dbReference>